<protein>
    <submittedName>
        <fullName evidence="1">Nucleotide-diphospho-sugar transferase family protein</fullName>
    </submittedName>
</protein>
<dbReference type="InterPro" id="IPR025322">
    <property type="entry name" value="PADRE_dom"/>
</dbReference>
<accession>A0AAD7PMK5</accession>
<dbReference type="EMBL" id="JARAOO010000008">
    <property type="protein sequence ID" value="KAJ7960225.1"/>
    <property type="molecule type" value="Genomic_DNA"/>
</dbReference>
<sequence length="214" mass="23835">MFIKFFIVHKRAACSHHHVAQNTAPAKAEVGNDSSSALRIVHAGGKVECYYMAIPAARIIEKYPSFLLTRPEVFREPWNSVVRPDEILTPGQKYLVVPRHTVRKLRRRIWKPSKEVSLTSFSSSSILNPVSRASSSFSGGTMKNSSVGKKHVTFAGIGVEDKGASSKRKKKGMEVRKRAEISKAQSLGEKSRIRTLVTWRQSLTAINEGHGNHE</sequence>
<keyword evidence="2" id="KW-1185">Reference proteome</keyword>
<dbReference type="KEGG" id="qsa:O6P43_020701"/>
<gene>
    <name evidence="1" type="ORF">O6P43_020701</name>
</gene>
<evidence type="ECO:0000313" key="2">
    <source>
        <dbReference type="Proteomes" id="UP001163823"/>
    </source>
</evidence>
<proteinExistence type="predicted"/>
<dbReference type="PANTHER" id="PTHR33052">
    <property type="entry name" value="DUF4228 DOMAIN PROTEIN-RELATED"/>
    <property type="match status" value="1"/>
</dbReference>
<dbReference type="Pfam" id="PF14009">
    <property type="entry name" value="PADRE"/>
    <property type="match status" value="1"/>
</dbReference>
<dbReference type="Proteomes" id="UP001163823">
    <property type="component" value="Chromosome 8"/>
</dbReference>
<reference evidence="1" key="1">
    <citation type="journal article" date="2023" name="Science">
        <title>Elucidation of the pathway for biosynthesis of saponin adjuvants from the soapbark tree.</title>
        <authorList>
            <person name="Reed J."/>
            <person name="Orme A."/>
            <person name="El-Demerdash A."/>
            <person name="Owen C."/>
            <person name="Martin L.B.B."/>
            <person name="Misra R.C."/>
            <person name="Kikuchi S."/>
            <person name="Rejzek M."/>
            <person name="Martin A.C."/>
            <person name="Harkess A."/>
            <person name="Leebens-Mack J."/>
            <person name="Louveau T."/>
            <person name="Stephenson M.J."/>
            <person name="Osbourn A."/>
        </authorList>
    </citation>
    <scope>NUCLEOTIDE SEQUENCE</scope>
    <source>
        <strain evidence="1">S10</strain>
    </source>
</reference>
<dbReference type="GO" id="GO:0016740">
    <property type="term" value="F:transferase activity"/>
    <property type="evidence" value="ECO:0007669"/>
    <property type="project" value="UniProtKB-KW"/>
</dbReference>
<name>A0AAD7PMK5_QUISA</name>
<evidence type="ECO:0000313" key="1">
    <source>
        <dbReference type="EMBL" id="KAJ7960225.1"/>
    </source>
</evidence>
<organism evidence="1 2">
    <name type="scientific">Quillaja saponaria</name>
    <name type="common">Soap bark tree</name>
    <dbReference type="NCBI Taxonomy" id="32244"/>
    <lineage>
        <taxon>Eukaryota</taxon>
        <taxon>Viridiplantae</taxon>
        <taxon>Streptophyta</taxon>
        <taxon>Embryophyta</taxon>
        <taxon>Tracheophyta</taxon>
        <taxon>Spermatophyta</taxon>
        <taxon>Magnoliopsida</taxon>
        <taxon>eudicotyledons</taxon>
        <taxon>Gunneridae</taxon>
        <taxon>Pentapetalae</taxon>
        <taxon>rosids</taxon>
        <taxon>fabids</taxon>
        <taxon>Fabales</taxon>
        <taxon>Quillajaceae</taxon>
        <taxon>Quillaja</taxon>
    </lineage>
</organism>
<comment type="caution">
    <text evidence="1">The sequence shown here is derived from an EMBL/GenBank/DDBJ whole genome shotgun (WGS) entry which is preliminary data.</text>
</comment>
<dbReference type="AlphaFoldDB" id="A0AAD7PMK5"/>
<keyword evidence="1" id="KW-0808">Transferase</keyword>